<reference evidence="2" key="1">
    <citation type="submission" date="2019-06" db="EMBL/GenBank/DDBJ databases">
        <authorList>
            <person name="Zheng W."/>
        </authorList>
    </citation>
    <scope>NUCLEOTIDE SEQUENCE</scope>
    <source>
        <strain evidence="2">QDHG01</strain>
    </source>
</reference>
<evidence type="ECO:0000313" key="3">
    <source>
        <dbReference type="Proteomes" id="UP000785679"/>
    </source>
</evidence>
<dbReference type="EMBL" id="RRYP01007305">
    <property type="protein sequence ID" value="TNV80590.1"/>
    <property type="molecule type" value="Genomic_DNA"/>
</dbReference>
<protein>
    <submittedName>
        <fullName evidence="2">Uncharacterized protein</fullName>
    </submittedName>
</protein>
<name>A0A8J8NUN6_HALGN</name>
<proteinExistence type="predicted"/>
<evidence type="ECO:0000313" key="2">
    <source>
        <dbReference type="EMBL" id="TNV80590.1"/>
    </source>
</evidence>
<keyword evidence="3" id="KW-1185">Reference proteome</keyword>
<feature type="transmembrane region" description="Helical" evidence="1">
    <location>
        <begin position="223"/>
        <end position="247"/>
    </location>
</feature>
<comment type="caution">
    <text evidence="2">The sequence shown here is derived from an EMBL/GenBank/DDBJ whole genome shotgun (WGS) entry which is preliminary data.</text>
</comment>
<feature type="transmembrane region" description="Helical" evidence="1">
    <location>
        <begin position="115"/>
        <end position="137"/>
    </location>
</feature>
<evidence type="ECO:0000256" key="1">
    <source>
        <dbReference type="SAM" id="Phobius"/>
    </source>
</evidence>
<dbReference type="AlphaFoldDB" id="A0A8J8NUN6"/>
<dbReference type="Proteomes" id="UP000785679">
    <property type="component" value="Unassembled WGS sequence"/>
</dbReference>
<feature type="transmembrane region" description="Helical" evidence="1">
    <location>
        <begin position="413"/>
        <end position="432"/>
    </location>
</feature>
<keyword evidence="1" id="KW-1133">Transmembrane helix</keyword>
<organism evidence="2 3">
    <name type="scientific">Halteria grandinella</name>
    <dbReference type="NCBI Taxonomy" id="5974"/>
    <lineage>
        <taxon>Eukaryota</taxon>
        <taxon>Sar</taxon>
        <taxon>Alveolata</taxon>
        <taxon>Ciliophora</taxon>
        <taxon>Intramacronucleata</taxon>
        <taxon>Spirotrichea</taxon>
        <taxon>Stichotrichia</taxon>
        <taxon>Sporadotrichida</taxon>
        <taxon>Halteriidae</taxon>
        <taxon>Halteria</taxon>
    </lineage>
</organism>
<keyword evidence="1" id="KW-0812">Transmembrane</keyword>
<feature type="transmembrane region" description="Helical" evidence="1">
    <location>
        <begin position="384"/>
        <end position="407"/>
    </location>
</feature>
<keyword evidence="1" id="KW-0472">Membrane</keyword>
<accession>A0A8J8NUN6</accession>
<sequence length="451" mass="52417">MVLKLAIVGASIQRKFTVSSSQSFKFSFIYLFVNISLRVQFLQRPFPPAHIYQFSQCRLSPRCYLVLIKLLLHLLKLFLCEQVRYAMLLMFLHSHLSRQPVPLFQERFHFLFYEWRIWCLWLPLGDACHVILLHGLLIVKRLVEIIERGLSVSLGFILFTLEGFVQYAQTLLLVKEFSYISYYLRRALQTAEEGNEAADLGFQLSIVLFHIVHLLKYFIRPNWLIHLLFLFLHHLLTELQFHLNYILCKRAIIQGYNALLYPITIFFVDKFLIRNAIGHLLAFLDLLGEVWLALIKLLQFTEILLLKALLVEGEVMREIGVDGFQLVQGCVGWFLLLEVRDQCVVSLLTDTLIHFALPLYQLYEAVVHDALHSHNRKQCVLAGLLHYALETLIAEEYIILVFLTVFLRAVVSHLILSVAAALLGLLFLQVFLQRAGQSLGDVFHVQLYYDQ</sequence>
<feature type="transmembrane region" description="Helical" evidence="1">
    <location>
        <begin position="149"/>
        <end position="168"/>
    </location>
</feature>
<gene>
    <name evidence="2" type="ORF">FGO68_gene6135</name>
</gene>